<keyword evidence="3" id="KW-0520">NAD</keyword>
<dbReference type="PANTHER" id="PTHR30004:SF5">
    <property type="entry name" value="4-HYDROXYTHREONINE-4-PHOSPHATE DEHYDROGENASE"/>
    <property type="match status" value="1"/>
</dbReference>
<gene>
    <name evidence="4" type="ORF">METZ01_LOCUS399895</name>
</gene>
<dbReference type="GO" id="GO:0046872">
    <property type="term" value="F:metal ion binding"/>
    <property type="evidence" value="ECO:0007669"/>
    <property type="project" value="UniProtKB-KW"/>
</dbReference>
<dbReference type="Pfam" id="PF04166">
    <property type="entry name" value="PdxA"/>
    <property type="match status" value="1"/>
</dbReference>
<dbReference type="GO" id="GO:0042823">
    <property type="term" value="P:pyridoxal phosphate biosynthetic process"/>
    <property type="evidence" value="ECO:0007669"/>
    <property type="project" value="TreeGrafter"/>
</dbReference>
<feature type="non-terminal residue" evidence="4">
    <location>
        <position position="189"/>
    </location>
</feature>
<evidence type="ECO:0008006" key="5">
    <source>
        <dbReference type="Google" id="ProtNLM"/>
    </source>
</evidence>
<evidence type="ECO:0000256" key="3">
    <source>
        <dbReference type="ARBA" id="ARBA00023027"/>
    </source>
</evidence>
<evidence type="ECO:0000256" key="2">
    <source>
        <dbReference type="ARBA" id="ARBA00023002"/>
    </source>
</evidence>
<proteinExistence type="predicted"/>
<dbReference type="Gene3D" id="3.40.718.10">
    <property type="entry name" value="Isopropylmalate Dehydrogenase"/>
    <property type="match status" value="1"/>
</dbReference>
<sequence>MNKPFVVTTGEPAGIGPDISLSIACRDDASDFVVFGNVNLLKERARVLDIKLSFIEYEPQSQPIILEKNQLLVQDFSLTEEVQCSYLNEANSPYVLEMIKQATQGCLRGDFSGFITGPVSKEVIANSGFNFKGHTEYIGNLCKTSPVMSFISDDMKLALATTHVSLQEVPSLITQDLLMNICDIISFDL</sequence>
<reference evidence="4" key="1">
    <citation type="submission" date="2018-05" db="EMBL/GenBank/DDBJ databases">
        <authorList>
            <person name="Lanie J.A."/>
            <person name="Ng W.-L."/>
            <person name="Kazmierczak K.M."/>
            <person name="Andrzejewski T.M."/>
            <person name="Davidsen T.M."/>
            <person name="Wayne K.J."/>
            <person name="Tettelin H."/>
            <person name="Glass J.I."/>
            <person name="Rusch D."/>
            <person name="Podicherti R."/>
            <person name="Tsui H.-C.T."/>
            <person name="Winkler M.E."/>
        </authorList>
    </citation>
    <scope>NUCLEOTIDE SEQUENCE</scope>
</reference>
<name>A0A382VMA9_9ZZZZ</name>
<dbReference type="InterPro" id="IPR005255">
    <property type="entry name" value="PdxA_fam"/>
</dbReference>
<keyword evidence="2" id="KW-0560">Oxidoreductase</keyword>
<dbReference type="PANTHER" id="PTHR30004">
    <property type="entry name" value="4-HYDROXYTHREONINE-4-PHOSPHATE DEHYDROGENASE"/>
    <property type="match status" value="1"/>
</dbReference>
<dbReference type="EMBL" id="UINC01152714">
    <property type="protein sequence ID" value="SVD47041.1"/>
    <property type="molecule type" value="Genomic_DNA"/>
</dbReference>
<dbReference type="GO" id="GO:0051287">
    <property type="term" value="F:NAD binding"/>
    <property type="evidence" value="ECO:0007669"/>
    <property type="project" value="InterPro"/>
</dbReference>
<organism evidence="4">
    <name type="scientific">marine metagenome</name>
    <dbReference type="NCBI Taxonomy" id="408172"/>
    <lineage>
        <taxon>unclassified sequences</taxon>
        <taxon>metagenomes</taxon>
        <taxon>ecological metagenomes</taxon>
    </lineage>
</organism>
<dbReference type="GO" id="GO:0050570">
    <property type="term" value="F:4-hydroxythreonine-4-phosphate dehydrogenase activity"/>
    <property type="evidence" value="ECO:0007669"/>
    <property type="project" value="TreeGrafter"/>
</dbReference>
<dbReference type="AlphaFoldDB" id="A0A382VMA9"/>
<protein>
    <recommendedName>
        <fullName evidence="5">4-hydroxythreonine-4-phosphate dehydrogenase</fullName>
    </recommendedName>
</protein>
<evidence type="ECO:0000313" key="4">
    <source>
        <dbReference type="EMBL" id="SVD47041.1"/>
    </source>
</evidence>
<evidence type="ECO:0000256" key="1">
    <source>
        <dbReference type="ARBA" id="ARBA00022723"/>
    </source>
</evidence>
<accession>A0A382VMA9</accession>
<dbReference type="SUPFAM" id="SSF53659">
    <property type="entry name" value="Isocitrate/Isopropylmalate dehydrogenase-like"/>
    <property type="match status" value="1"/>
</dbReference>
<keyword evidence="1" id="KW-0479">Metal-binding</keyword>
<dbReference type="GO" id="GO:0008615">
    <property type="term" value="P:pyridoxine biosynthetic process"/>
    <property type="evidence" value="ECO:0007669"/>
    <property type="project" value="TreeGrafter"/>
</dbReference>